<dbReference type="EMBL" id="BQNB010013327">
    <property type="protein sequence ID" value="GJT14606.1"/>
    <property type="molecule type" value="Genomic_DNA"/>
</dbReference>
<sequence length="144" mass="16273">MHPPLPLWLVILMLIGRVVHLHAGLPHVFLGDNLLSWSAKRQHTLSRSSTEVEYRGVANLVAETAWLRNLFSELHSPLSTATLVYSDNVSAIYMSGNLVQHQRTKHIEFDIHFVLDMVTASQVDLDGSHVSFILFPEHRSVLQT</sequence>
<keyword evidence="1" id="KW-0732">Signal</keyword>
<reference evidence="2" key="2">
    <citation type="submission" date="2022-01" db="EMBL/GenBank/DDBJ databases">
        <authorList>
            <person name="Yamashiro T."/>
            <person name="Shiraishi A."/>
            <person name="Satake H."/>
            <person name="Nakayama K."/>
        </authorList>
    </citation>
    <scope>NUCLEOTIDE SEQUENCE</scope>
</reference>
<evidence type="ECO:0000313" key="2">
    <source>
        <dbReference type="EMBL" id="GJT14606.1"/>
    </source>
</evidence>
<name>A0ABQ5BIU6_9ASTR</name>
<gene>
    <name evidence="2" type="ORF">Tco_0861648</name>
</gene>
<reference evidence="2" key="1">
    <citation type="journal article" date="2022" name="Int. J. Mol. Sci.">
        <title>Draft Genome of Tanacetum Coccineum: Genomic Comparison of Closely Related Tanacetum-Family Plants.</title>
        <authorList>
            <person name="Yamashiro T."/>
            <person name="Shiraishi A."/>
            <person name="Nakayama K."/>
            <person name="Satake H."/>
        </authorList>
    </citation>
    <scope>NUCLEOTIDE SEQUENCE</scope>
</reference>
<dbReference type="Proteomes" id="UP001151760">
    <property type="component" value="Unassembled WGS sequence"/>
</dbReference>
<dbReference type="PANTHER" id="PTHR11439:SF524">
    <property type="entry name" value="RNA-DIRECTED DNA POLYMERASE, PROTEIN KINASE RLK-PELLE-DLSV FAMILY"/>
    <property type="match status" value="1"/>
</dbReference>
<comment type="caution">
    <text evidence="2">The sequence shown here is derived from an EMBL/GenBank/DDBJ whole genome shotgun (WGS) entry which is preliminary data.</text>
</comment>
<feature type="signal peptide" evidence="1">
    <location>
        <begin position="1"/>
        <end position="23"/>
    </location>
</feature>
<accession>A0ABQ5BIU6</accession>
<evidence type="ECO:0000313" key="3">
    <source>
        <dbReference type="Proteomes" id="UP001151760"/>
    </source>
</evidence>
<protein>
    <submittedName>
        <fullName evidence="2">Ribonuclease H-like domain-containing protein</fullName>
    </submittedName>
</protein>
<dbReference type="PANTHER" id="PTHR11439">
    <property type="entry name" value="GAG-POL-RELATED RETROTRANSPOSON"/>
    <property type="match status" value="1"/>
</dbReference>
<proteinExistence type="predicted"/>
<keyword evidence="3" id="KW-1185">Reference proteome</keyword>
<evidence type="ECO:0000256" key="1">
    <source>
        <dbReference type="SAM" id="SignalP"/>
    </source>
</evidence>
<feature type="chain" id="PRO_5047443187" evidence="1">
    <location>
        <begin position="24"/>
        <end position="144"/>
    </location>
</feature>
<dbReference type="CDD" id="cd09272">
    <property type="entry name" value="RNase_HI_RT_Ty1"/>
    <property type="match status" value="1"/>
</dbReference>
<organism evidence="2 3">
    <name type="scientific">Tanacetum coccineum</name>
    <dbReference type="NCBI Taxonomy" id="301880"/>
    <lineage>
        <taxon>Eukaryota</taxon>
        <taxon>Viridiplantae</taxon>
        <taxon>Streptophyta</taxon>
        <taxon>Embryophyta</taxon>
        <taxon>Tracheophyta</taxon>
        <taxon>Spermatophyta</taxon>
        <taxon>Magnoliopsida</taxon>
        <taxon>eudicotyledons</taxon>
        <taxon>Gunneridae</taxon>
        <taxon>Pentapetalae</taxon>
        <taxon>asterids</taxon>
        <taxon>campanulids</taxon>
        <taxon>Asterales</taxon>
        <taxon>Asteraceae</taxon>
        <taxon>Asteroideae</taxon>
        <taxon>Anthemideae</taxon>
        <taxon>Anthemidinae</taxon>
        <taxon>Tanacetum</taxon>
    </lineage>
</organism>